<comment type="cofactor">
    <cofactor evidence="1 13">
        <name>[4Fe-4S] cluster</name>
        <dbReference type="ChEBI" id="CHEBI:49883"/>
    </cofactor>
</comment>
<dbReference type="Proteomes" id="UP000032800">
    <property type="component" value="Chromosome I"/>
</dbReference>
<evidence type="ECO:0000256" key="11">
    <source>
        <dbReference type="ARBA" id="ARBA00026021"/>
    </source>
</evidence>
<comment type="similarity">
    <text evidence="2 13">Belongs to the complex I 75 kDa subunit family.</text>
</comment>
<dbReference type="CDD" id="cd00207">
    <property type="entry name" value="fer2"/>
    <property type="match status" value="1"/>
</dbReference>
<dbReference type="InterPro" id="IPR050123">
    <property type="entry name" value="Prok_molybdopt-oxidoreductase"/>
</dbReference>
<dbReference type="PANTHER" id="PTHR43105">
    <property type="entry name" value="RESPIRATORY NITRATE REDUCTASE"/>
    <property type="match status" value="1"/>
</dbReference>
<dbReference type="RefSeq" id="WP_219848678.1">
    <property type="nucleotide sequence ID" value="NZ_LN649255.1"/>
</dbReference>
<dbReference type="GO" id="GO:0051539">
    <property type="term" value="F:4 iron, 4 sulfur cluster binding"/>
    <property type="evidence" value="ECO:0007669"/>
    <property type="project" value="UniProtKB-KW"/>
</dbReference>
<dbReference type="GO" id="GO:0046872">
    <property type="term" value="F:metal ion binding"/>
    <property type="evidence" value="ECO:0007669"/>
    <property type="project" value="UniProtKB-UniRule"/>
</dbReference>
<evidence type="ECO:0000256" key="12">
    <source>
        <dbReference type="ARBA" id="ARBA00047712"/>
    </source>
</evidence>
<dbReference type="PROSITE" id="PS51669">
    <property type="entry name" value="4FE4S_MOW_BIS_MGD"/>
    <property type="match status" value="1"/>
</dbReference>
<dbReference type="Gene3D" id="3.10.20.740">
    <property type="match status" value="1"/>
</dbReference>
<dbReference type="InterPro" id="IPR006656">
    <property type="entry name" value="Mopterin_OxRdtase"/>
</dbReference>
<comment type="subunit">
    <text evidence="11">Composed of 13 different subunits. Subunits NuoCD, E, F, and G constitute the peripheral sector of the complex.</text>
</comment>
<dbReference type="Gene3D" id="3.30.200.210">
    <property type="match status" value="1"/>
</dbReference>
<feature type="transmembrane region" description="Helical" evidence="14">
    <location>
        <begin position="876"/>
        <end position="898"/>
    </location>
</feature>
<dbReference type="EC" id="7.1.1.-" evidence="13"/>
<dbReference type="InterPro" id="IPR000283">
    <property type="entry name" value="NADH_UbQ_OxRdtase_75kDa_su_CS"/>
</dbReference>
<dbReference type="NCBIfam" id="TIGR01973">
    <property type="entry name" value="NuoG"/>
    <property type="match status" value="1"/>
</dbReference>
<dbReference type="SUPFAM" id="SSF54862">
    <property type="entry name" value="4Fe-4S ferredoxins"/>
    <property type="match status" value="1"/>
</dbReference>
<feature type="domain" description="4Fe-4S His(Cys)3-ligated-type" evidence="16">
    <location>
        <begin position="84"/>
        <end position="123"/>
    </location>
</feature>
<evidence type="ECO:0000256" key="8">
    <source>
        <dbReference type="ARBA" id="ARBA00023004"/>
    </source>
</evidence>
<evidence type="ECO:0000256" key="7">
    <source>
        <dbReference type="ARBA" id="ARBA00022967"/>
    </source>
</evidence>
<dbReference type="Pfam" id="PF04879">
    <property type="entry name" value="Molybdop_Fe4S4"/>
    <property type="match status" value="1"/>
</dbReference>
<gene>
    <name evidence="17" type="primary">nuoG</name>
    <name evidence="17" type="ORF">PAD_294</name>
</gene>
<dbReference type="GO" id="GO:0051537">
    <property type="term" value="F:2 iron, 2 sulfur cluster binding"/>
    <property type="evidence" value="ECO:0007669"/>
    <property type="project" value="UniProtKB-UniRule"/>
</dbReference>
<evidence type="ECO:0000256" key="3">
    <source>
        <dbReference type="ARBA" id="ARBA00022485"/>
    </source>
</evidence>
<dbReference type="InterPro" id="IPR001041">
    <property type="entry name" value="2Fe-2S_ferredoxin-type"/>
</dbReference>
<reference evidence="17 18" key="1">
    <citation type="journal article" date="2015" name="Genome Biol. Evol.">
        <title>Genome evolution in the primary endosymbiont of whiteflies sheds light on their divergence.</title>
        <authorList>
            <person name="Santos-Garcia D."/>
            <person name="Vargas-Chavez C."/>
            <person name="Moya A."/>
            <person name="Latorre A."/>
            <person name="Silva"/>
            <person name="F J."/>
        </authorList>
    </citation>
    <scope>NUCLEOTIDE SEQUENCE [LARGE SCALE GENOMIC DNA]</scope>
    <source>
        <strain evidence="18">AD-VLC</strain>
    </source>
</reference>
<dbReference type="PROSITE" id="PS00642">
    <property type="entry name" value="COMPLEX1_75K_2"/>
    <property type="match status" value="1"/>
</dbReference>
<evidence type="ECO:0000256" key="4">
    <source>
        <dbReference type="ARBA" id="ARBA00022714"/>
    </source>
</evidence>
<dbReference type="GO" id="GO:0042773">
    <property type="term" value="P:ATP synthesis coupled electron transport"/>
    <property type="evidence" value="ECO:0007669"/>
    <property type="project" value="InterPro"/>
</dbReference>
<keyword evidence="6 13" id="KW-0479">Metal-binding</keyword>
<protein>
    <recommendedName>
        <fullName evidence="13">NADH-quinone oxidoreductase</fullName>
        <ecNumber evidence="13">7.1.1.-</ecNumber>
    </recommendedName>
</protein>
<evidence type="ECO:0000256" key="5">
    <source>
        <dbReference type="ARBA" id="ARBA00022719"/>
    </source>
</evidence>
<dbReference type="PROSITE" id="PS00643">
    <property type="entry name" value="COMPLEX1_75K_3"/>
    <property type="match status" value="1"/>
</dbReference>
<keyword evidence="9 13" id="KW-0411">Iron-sulfur</keyword>
<sequence>MTILNVDNKDYKIKNNKKNLLEICLSFGIDIPYFCWHPKLGSVGSCRQCIIKRYNKRDDTIGHFIISCMTKVKKYDFISTKDKESKDSRSKIIELMMINHPHDCPVCEEGGQCHLQDMTVMLKHNIRRYKFYKRTHKNQYIGPFINHEMNRCITCYRCIRFYKDYAGGKDLEVFGSKNNLYFGRVSNGKLENEFSGNLIEICPTGVFTDKQYSLHYARKWDLQYAPSICNGCSCGCNINIGERYGKIRKIENRYNSKINNYFICDRGRFGYGYINSVNRNRIPYINKNPITSIDIAIDYSADMLRTAYRIIGIGSPRASIESNFALCNLVGKKNFSNGIEKNELECLKLIIDILYKGALPSSSISDIESHDLIIILGEDLTQVSARIALAVRQSAKRTSFNIAKKYKIPEWDLNSVQKFYNGYKNPIYMFTTNKTKLDEIAYEKVICTKEEIAIFGFAIANFIDQNAPKIKLESFYNKNKKILLKILKKLRCSKRPLIISGCSLKYSLILKSAYNISRALNFLNKNGSIVLTPNESNSLGVTMLGSNSLNWAINKLIKNKADAVIILENNIYRRIKSSLVFSALKNKKVILIDYQRNITFENANVILPAATLAEGNGTLINYEGRAQRFFKVYEPSYYRTGELTKESWRWLHALKIALKNCKLEWIHLNDVIKVCSKYNPILSKILKLSNLKIKIKKLARLTHRVSGRAAINSNIQINEKNIPNDIDTNFTFSTEGYNYINCSEIAFAWYPGWNSTQAWNKFQNEVGVNLYAGNPGIKLINYCKMKNDLSYFNTNFYKIKNKKWQVIPIYHLLGSEENSAVTSSIKKCIPKPYIRINKHDIILLKLIPESKIQAVINDIELKIIIKSTNNMRNGIIGLPFGINGIPIEIFGMWVKFIIKK</sequence>
<dbReference type="PROSITE" id="PS51839">
    <property type="entry name" value="4FE4S_HC3"/>
    <property type="match status" value="1"/>
</dbReference>
<evidence type="ECO:0000259" key="15">
    <source>
        <dbReference type="PROSITE" id="PS51669"/>
    </source>
</evidence>
<keyword evidence="14" id="KW-0812">Transmembrane</keyword>
<accession>A0A8D9N8A5</accession>
<keyword evidence="10 13" id="KW-0520">NAD</keyword>
<evidence type="ECO:0000313" key="17">
    <source>
        <dbReference type="EMBL" id="CEI58858.1"/>
    </source>
</evidence>
<comment type="cofactor">
    <cofactor evidence="13">
        <name>[2Fe-2S] cluster</name>
        <dbReference type="ChEBI" id="CHEBI:190135"/>
    </cofactor>
    <text evidence="13">Binds 1 [2Fe-2S] cluster per subunit.</text>
</comment>
<dbReference type="GO" id="GO:0008137">
    <property type="term" value="F:NADH dehydrogenase (ubiquinone) activity"/>
    <property type="evidence" value="ECO:0007669"/>
    <property type="project" value="UniProtKB-UniRule"/>
</dbReference>
<evidence type="ECO:0000256" key="9">
    <source>
        <dbReference type="ARBA" id="ARBA00023014"/>
    </source>
</evidence>
<dbReference type="GO" id="GO:0048038">
    <property type="term" value="F:quinone binding"/>
    <property type="evidence" value="ECO:0007669"/>
    <property type="project" value="UniProtKB-UniRule"/>
</dbReference>
<evidence type="ECO:0000259" key="16">
    <source>
        <dbReference type="PROSITE" id="PS51839"/>
    </source>
</evidence>
<evidence type="ECO:0000256" key="6">
    <source>
        <dbReference type="ARBA" id="ARBA00022723"/>
    </source>
</evidence>
<keyword evidence="3 13" id="KW-0004">4Fe-4S</keyword>
<dbReference type="InterPro" id="IPR010228">
    <property type="entry name" value="NADH_UbQ_OxRdtase_Gsu"/>
</dbReference>
<dbReference type="EMBL" id="LN649255">
    <property type="protein sequence ID" value="CEI58858.1"/>
    <property type="molecule type" value="Genomic_DNA"/>
</dbReference>
<dbReference type="PANTHER" id="PTHR43105:SF10">
    <property type="entry name" value="NADH-QUINONE OXIDOREDUCTASE SUBUNIT G"/>
    <property type="match status" value="1"/>
</dbReference>
<dbReference type="InterPro" id="IPR006963">
    <property type="entry name" value="Mopterin_OxRdtase_4Fe-4S_dom"/>
</dbReference>
<dbReference type="Gene3D" id="3.40.50.740">
    <property type="match status" value="1"/>
</dbReference>
<dbReference type="SUPFAM" id="SSF53706">
    <property type="entry name" value="Formate dehydrogenase/DMSO reductase, domains 1-3"/>
    <property type="match status" value="1"/>
</dbReference>
<proteinExistence type="inferred from homology"/>
<keyword evidence="5 13" id="KW-0874">Quinone</keyword>
<dbReference type="KEGG" id="plc:PAD_294"/>
<evidence type="ECO:0000256" key="13">
    <source>
        <dbReference type="RuleBase" id="RU003525"/>
    </source>
</evidence>
<dbReference type="Pfam" id="PF00384">
    <property type="entry name" value="Molybdopterin"/>
    <property type="match status" value="1"/>
</dbReference>
<dbReference type="InterPro" id="IPR036010">
    <property type="entry name" value="2Fe-2S_ferredoxin-like_sf"/>
</dbReference>
<evidence type="ECO:0000256" key="1">
    <source>
        <dbReference type="ARBA" id="ARBA00001966"/>
    </source>
</evidence>
<dbReference type="Pfam" id="PF22117">
    <property type="entry name" value="Fer4_Nqo3"/>
    <property type="match status" value="1"/>
</dbReference>
<keyword evidence="4 13" id="KW-0001">2Fe-2S</keyword>
<comment type="catalytic activity">
    <reaction evidence="12 13">
        <text>a quinone + NADH + 5 H(+)(in) = a quinol + NAD(+) + 4 H(+)(out)</text>
        <dbReference type="Rhea" id="RHEA:57888"/>
        <dbReference type="ChEBI" id="CHEBI:15378"/>
        <dbReference type="ChEBI" id="CHEBI:24646"/>
        <dbReference type="ChEBI" id="CHEBI:57540"/>
        <dbReference type="ChEBI" id="CHEBI:57945"/>
        <dbReference type="ChEBI" id="CHEBI:132124"/>
    </reaction>
</comment>
<evidence type="ECO:0000256" key="10">
    <source>
        <dbReference type="ARBA" id="ARBA00023027"/>
    </source>
</evidence>
<dbReference type="SMART" id="SM00929">
    <property type="entry name" value="NADH-G_4Fe-4S_3"/>
    <property type="match status" value="1"/>
</dbReference>
<dbReference type="PROSITE" id="PS00641">
    <property type="entry name" value="COMPLEX1_75K_1"/>
    <property type="match status" value="1"/>
</dbReference>
<dbReference type="SMART" id="SM00926">
    <property type="entry name" value="Molybdop_Fe4S4"/>
    <property type="match status" value="1"/>
</dbReference>
<dbReference type="AlphaFoldDB" id="A0A8D9N8A5"/>
<keyword evidence="7 13" id="KW-1278">Translocase</keyword>
<keyword evidence="17" id="KW-0560">Oxidoreductase</keyword>
<dbReference type="GO" id="GO:0003954">
    <property type="term" value="F:NADH dehydrogenase activity"/>
    <property type="evidence" value="ECO:0007669"/>
    <property type="project" value="TreeGrafter"/>
</dbReference>
<evidence type="ECO:0000256" key="2">
    <source>
        <dbReference type="ARBA" id="ARBA00005404"/>
    </source>
</evidence>
<keyword evidence="14" id="KW-1133">Transmembrane helix</keyword>
<feature type="domain" description="4Fe-4S Mo/W bis-MGD-type" evidence="15">
    <location>
        <begin position="222"/>
        <end position="278"/>
    </location>
</feature>
<keyword evidence="8 13" id="KW-0408">Iron</keyword>
<dbReference type="Pfam" id="PF10588">
    <property type="entry name" value="NADH-G_4Fe-4S_3"/>
    <property type="match status" value="1"/>
</dbReference>
<dbReference type="GO" id="GO:0016020">
    <property type="term" value="C:membrane"/>
    <property type="evidence" value="ECO:0007669"/>
    <property type="project" value="InterPro"/>
</dbReference>
<dbReference type="SUPFAM" id="SSF54292">
    <property type="entry name" value="2Fe-2S ferredoxin-like"/>
    <property type="match status" value="1"/>
</dbReference>
<evidence type="ECO:0000256" key="14">
    <source>
        <dbReference type="SAM" id="Phobius"/>
    </source>
</evidence>
<evidence type="ECO:0000313" key="18">
    <source>
        <dbReference type="Proteomes" id="UP000032800"/>
    </source>
</evidence>
<dbReference type="InterPro" id="IPR019574">
    <property type="entry name" value="NADH_UbQ_OxRdtase_Gsu_4Fe4S-bd"/>
</dbReference>
<dbReference type="InterPro" id="IPR054351">
    <property type="entry name" value="NADH_UbQ_OxRdtase_ferredoxin"/>
</dbReference>
<name>A0A8D9N8A5_9GAMM</name>
<keyword evidence="14" id="KW-0472">Membrane</keyword>
<organism evidence="17 18">
    <name type="scientific">Candidatus Portiera aleyrodidarum</name>
    <name type="common">primary endosymbiont of Bemisia tabaci</name>
    <dbReference type="NCBI Taxonomy" id="91844"/>
    <lineage>
        <taxon>Bacteria</taxon>
        <taxon>Pseudomonadati</taxon>
        <taxon>Pseudomonadota</taxon>
        <taxon>Gammaproteobacteria</taxon>
        <taxon>Candidatus Johnevansiales</taxon>
        <taxon>Candidatus Johnevansiaceae</taxon>
        <taxon>Candidatus Portiera</taxon>
    </lineage>
</organism>
<comment type="function">
    <text evidence="13">NDH-1 shuttles electrons from NADH, via FMN and iron-sulfur (Fe-S) centers, to quinones in the respiratory chain. Couples the redox reaction to proton translocation (for every two electrons transferred, four hydrogen ions are translocated across the cytoplasmic membrane), and thus conserves the redox energy in a proton gradient.</text>
</comment>